<gene>
    <name evidence="2" type="ORF">RCOM_1811040</name>
</gene>
<feature type="compositionally biased region" description="Basic and acidic residues" evidence="1">
    <location>
        <begin position="1"/>
        <end position="11"/>
    </location>
</feature>
<evidence type="ECO:0000313" key="3">
    <source>
        <dbReference type="Proteomes" id="UP000008311"/>
    </source>
</evidence>
<feature type="region of interest" description="Disordered" evidence="1">
    <location>
        <begin position="1"/>
        <end position="25"/>
    </location>
</feature>
<feature type="region of interest" description="Disordered" evidence="1">
    <location>
        <begin position="324"/>
        <end position="345"/>
    </location>
</feature>
<dbReference type="InParanoid" id="B9TD16"/>
<dbReference type="Proteomes" id="UP000008311">
    <property type="component" value="Unassembled WGS sequence"/>
</dbReference>
<feature type="non-terminal residue" evidence="2">
    <location>
        <position position="364"/>
    </location>
</feature>
<organism evidence="2 3">
    <name type="scientific">Ricinus communis</name>
    <name type="common">Castor bean</name>
    <dbReference type="NCBI Taxonomy" id="3988"/>
    <lineage>
        <taxon>Eukaryota</taxon>
        <taxon>Viridiplantae</taxon>
        <taxon>Streptophyta</taxon>
        <taxon>Embryophyta</taxon>
        <taxon>Tracheophyta</taxon>
        <taxon>Spermatophyta</taxon>
        <taxon>Magnoliopsida</taxon>
        <taxon>eudicotyledons</taxon>
        <taxon>Gunneridae</taxon>
        <taxon>Pentapetalae</taxon>
        <taxon>rosids</taxon>
        <taxon>fabids</taxon>
        <taxon>Malpighiales</taxon>
        <taxon>Euphorbiaceae</taxon>
        <taxon>Acalyphoideae</taxon>
        <taxon>Acalypheae</taxon>
        <taxon>Ricinus</taxon>
    </lineage>
</organism>
<proteinExistence type="predicted"/>
<sequence length="364" mass="40690">MRHGDLGRDEQAQAQPLPARRAVRTPERLEQLRLRVLGNRRPAVADPQLEQAVHPPRADPHRRRRAAVDDGVFQQVGQHLHQPRRVTGQRHPRRQLGHDLALRMHAAQLVNGLLQRPFQVVLMTQVQRDAAAHATTREVGDVVDHRGDAVAAALHGVQQRHQRGRRAVAQYLGAVHDGAERRAQVVPQHGDELLAQLGGPHLVAERGLRLVQHHLAMQLPADEVGKQHQRVARGFLVEFGSLLVQAAQRAEVRAAGTVQRDREIAFEAVQARRVVVAVLLALADGVDDDGAARVLHFVAQRSRNVELATGRQAVAQLVQYSAGMPRRRRHPRDADEPQAGQFGHRLQYRRHGADLRDRCDIRVQ</sequence>
<evidence type="ECO:0000313" key="2">
    <source>
        <dbReference type="EMBL" id="EEF26247.1"/>
    </source>
</evidence>
<protein>
    <submittedName>
        <fullName evidence="2">Uncharacterized protein</fullName>
    </submittedName>
</protein>
<keyword evidence="3" id="KW-1185">Reference proteome</keyword>
<name>B9TD16_RICCO</name>
<reference evidence="3" key="1">
    <citation type="journal article" date="2010" name="Nat. Biotechnol.">
        <title>Draft genome sequence of the oilseed species Ricinus communis.</title>
        <authorList>
            <person name="Chan A.P."/>
            <person name="Crabtree J."/>
            <person name="Zhao Q."/>
            <person name="Lorenzi H."/>
            <person name="Orvis J."/>
            <person name="Puiu D."/>
            <person name="Melake-Berhan A."/>
            <person name="Jones K.M."/>
            <person name="Redman J."/>
            <person name="Chen G."/>
            <person name="Cahoon E.B."/>
            <person name="Gedil M."/>
            <person name="Stanke M."/>
            <person name="Haas B.J."/>
            <person name="Wortman J.R."/>
            <person name="Fraser-Liggett C.M."/>
            <person name="Ravel J."/>
            <person name="Rabinowicz P.D."/>
        </authorList>
    </citation>
    <scope>NUCLEOTIDE SEQUENCE [LARGE SCALE GENOMIC DNA]</scope>
    <source>
        <strain evidence="3">cv. Hale</strain>
    </source>
</reference>
<dbReference type="EMBL" id="EQ977808">
    <property type="protein sequence ID" value="EEF26247.1"/>
    <property type="molecule type" value="Genomic_DNA"/>
</dbReference>
<accession>B9TD16</accession>
<evidence type="ECO:0000256" key="1">
    <source>
        <dbReference type="SAM" id="MobiDB-lite"/>
    </source>
</evidence>
<dbReference type="AlphaFoldDB" id="B9TD16"/>